<dbReference type="Proteomes" id="UP000056750">
    <property type="component" value="Chromosome"/>
</dbReference>
<dbReference type="EMBL" id="JAUOQI010000008">
    <property type="protein sequence ID" value="MDO6578344.1"/>
    <property type="molecule type" value="Genomic_DNA"/>
</dbReference>
<protein>
    <submittedName>
        <fullName evidence="6">Aspartyl/asparaginyl beta-hydroxylase domain-containing protein</fullName>
    </submittedName>
</protein>
<evidence type="ECO:0000259" key="4">
    <source>
        <dbReference type="Pfam" id="PF05118"/>
    </source>
</evidence>
<dbReference type="KEGG" id="asq:AVL57_10625"/>
<dbReference type="GO" id="GO:0051213">
    <property type="term" value="F:dioxygenase activity"/>
    <property type="evidence" value="ECO:0007669"/>
    <property type="project" value="UniProtKB-KW"/>
</dbReference>
<evidence type="ECO:0000313" key="7">
    <source>
        <dbReference type="Proteomes" id="UP000056750"/>
    </source>
</evidence>
<dbReference type="PANTHER" id="PTHR46332:SF5">
    <property type="entry name" value="ASPARTATE BETA-HYDROXYLASE DOMAIN CONTAINING 2"/>
    <property type="match status" value="1"/>
</dbReference>
<sequence length="324" mass="36708">MTPLYKSTLDEIEKMLSKGHFDQALSLYVTLNSQNSDYLDPKSGEMTRPRFSHIKNAANLARRDGYTRLQFMESVSPRLKKSLALFFGLEFHPFQNKLQQPSFFYIPDLPSKPFYDASEIDGLTDWIDKLQGHEDELLNIGKRAEVKYVGEFDNVPATETWNKLRDEWLSTHLLKEGKRCKAMQDLSVPLSSVLDNAPLAFCPPHAPEMFLSVLKAGAYIPPHYGISNCKLTVHIPLQVSEKASLTVGGETFHWCESNKHLVFDDSFVHSASNLSDKERAVLILDVWNPSLSLNERQAITQFMSILSKWNEGAGKLMNLDRGLG</sequence>
<dbReference type="Gene3D" id="2.60.120.330">
    <property type="entry name" value="B-lactam Antibiotic, Isopenicillin N Synthase, Chain"/>
    <property type="match status" value="1"/>
</dbReference>
<dbReference type="InterPro" id="IPR051821">
    <property type="entry name" value="Asp/Asn_beta-hydroxylase"/>
</dbReference>
<evidence type="ECO:0000313" key="8">
    <source>
        <dbReference type="Proteomes" id="UP001170717"/>
    </source>
</evidence>
<dbReference type="Pfam" id="PF05118">
    <property type="entry name" value="Asp_Arg_Hydrox"/>
    <property type="match status" value="1"/>
</dbReference>
<accession>A0AAW7Z0T7</accession>
<dbReference type="GO" id="GO:0016020">
    <property type="term" value="C:membrane"/>
    <property type="evidence" value="ECO:0007669"/>
    <property type="project" value="TreeGrafter"/>
</dbReference>
<evidence type="ECO:0000256" key="2">
    <source>
        <dbReference type="ARBA" id="ARBA00022964"/>
    </source>
</evidence>
<dbReference type="InterPro" id="IPR027443">
    <property type="entry name" value="IPNS-like_sf"/>
</dbReference>
<keyword evidence="2" id="KW-0223">Dioxygenase</keyword>
<evidence type="ECO:0000313" key="5">
    <source>
        <dbReference type="EMBL" id="AMJ74378.1"/>
    </source>
</evidence>
<keyword evidence="3" id="KW-0560">Oxidoreductase</keyword>
<keyword evidence="7" id="KW-1185">Reference proteome</keyword>
<dbReference type="Proteomes" id="UP001170717">
    <property type="component" value="Unassembled WGS sequence"/>
</dbReference>
<comment type="similarity">
    <text evidence="1">Belongs to the aspartyl/asparaginyl beta-hydroxylase family.</text>
</comment>
<gene>
    <name evidence="5" type="ORF">AVL57_10625</name>
    <name evidence="6" type="ORF">Q4527_13140</name>
</gene>
<evidence type="ECO:0000313" key="6">
    <source>
        <dbReference type="EMBL" id="MDO6578344.1"/>
    </source>
</evidence>
<dbReference type="AlphaFoldDB" id="A0AAW7Z0T7"/>
<organism evidence="6 8">
    <name type="scientific">Alteromonas stellipolaris</name>
    <dbReference type="NCBI Taxonomy" id="233316"/>
    <lineage>
        <taxon>Bacteria</taxon>
        <taxon>Pseudomonadati</taxon>
        <taxon>Pseudomonadota</taxon>
        <taxon>Gammaproteobacteria</taxon>
        <taxon>Alteromonadales</taxon>
        <taxon>Alteromonadaceae</taxon>
        <taxon>Alteromonas/Salinimonas group</taxon>
        <taxon>Alteromonas</taxon>
    </lineage>
</organism>
<dbReference type="InterPro" id="IPR007803">
    <property type="entry name" value="Asp/Arg/Pro-Hydrxlase"/>
</dbReference>
<dbReference type="SUPFAM" id="SSF51197">
    <property type="entry name" value="Clavaminate synthase-like"/>
    <property type="match status" value="1"/>
</dbReference>
<dbReference type="EMBL" id="CP013926">
    <property type="protein sequence ID" value="AMJ74378.1"/>
    <property type="molecule type" value="Genomic_DNA"/>
</dbReference>
<feature type="domain" description="Aspartyl/asparaginy/proline hydroxylase" evidence="4">
    <location>
        <begin position="147"/>
        <end position="289"/>
    </location>
</feature>
<reference evidence="6" key="2">
    <citation type="submission" date="2023-07" db="EMBL/GenBank/DDBJ databases">
        <title>Genome content predicts the carbon catabolic preferences of heterotrophic bacteria.</title>
        <authorList>
            <person name="Gralka M."/>
        </authorList>
    </citation>
    <scope>NUCLEOTIDE SEQUENCE</scope>
    <source>
        <strain evidence="6">F2M12</strain>
    </source>
</reference>
<name>A0AAW7Z0T7_9ALTE</name>
<evidence type="ECO:0000256" key="3">
    <source>
        <dbReference type="ARBA" id="ARBA00023002"/>
    </source>
</evidence>
<dbReference type="PANTHER" id="PTHR46332">
    <property type="entry name" value="ASPARTATE BETA-HYDROXYLASE DOMAIN-CONTAINING PROTEIN 2"/>
    <property type="match status" value="1"/>
</dbReference>
<reference evidence="5 7" key="1">
    <citation type="submission" date="2015-12" db="EMBL/GenBank/DDBJ databases">
        <title>Intraspecies pangenome expansion in the marine bacterium Alteromonas.</title>
        <authorList>
            <person name="Lopez-Perez M."/>
            <person name="Rodriguez-Valera F."/>
        </authorList>
    </citation>
    <scope>NUCLEOTIDE SEQUENCE [LARGE SCALE GENOMIC DNA]</scope>
    <source>
        <strain evidence="5 7">LMG 21861</strain>
    </source>
</reference>
<evidence type="ECO:0000256" key="1">
    <source>
        <dbReference type="ARBA" id="ARBA00007730"/>
    </source>
</evidence>
<dbReference type="RefSeq" id="WP_057793207.1">
    <property type="nucleotide sequence ID" value="NZ_CAXIBE010000007.1"/>
</dbReference>
<proteinExistence type="inferred from homology"/>